<dbReference type="PANTHER" id="PTHR22142:SF2">
    <property type="entry name" value="KINETOCHORE PROTEIN SPC24"/>
    <property type="match status" value="1"/>
</dbReference>
<dbReference type="Gene3D" id="3.30.160.570">
    <property type="entry name" value="Ncd80 complex, Spc24 subunit"/>
    <property type="match status" value="1"/>
</dbReference>
<evidence type="ECO:0000256" key="3">
    <source>
        <dbReference type="ARBA" id="ARBA00022454"/>
    </source>
</evidence>
<dbReference type="Pfam" id="PF08286">
    <property type="entry name" value="Spc24"/>
    <property type="match status" value="1"/>
</dbReference>
<accession>A0AAV6H191</accession>
<comment type="subunit">
    <text evidence="12">Component of the NDC80 complex.</text>
</comment>
<dbReference type="InterPro" id="IPR013252">
    <property type="entry name" value="Ndc80_Spc24"/>
</dbReference>
<sequence length="201" mass="23046">MGSQYDLNDLEESLESCVQLIDSSNAEGNMQGIRDKAPQLFNHHLDTKKTSTQLLNDLIQSEERVGQTLLDLESRTNKMTEELETLQREIQKKQTQGMNLESESQFLQRELEHLRESEQEMQALQQEVDEDTTEIIPSAIYLAQLYYKVTKIKLEMDGDPKILKGVHYGKDLVTPINIDTSQLSPCAVSDKLWSLVSTEWN</sequence>
<feature type="coiled-coil region" evidence="13">
    <location>
        <begin position="69"/>
        <end position="134"/>
    </location>
</feature>
<evidence type="ECO:0000256" key="6">
    <source>
        <dbReference type="ARBA" id="ARBA00022838"/>
    </source>
</evidence>
<comment type="caution">
    <text evidence="14">The sequence shown here is derived from an EMBL/GenBank/DDBJ whole genome shotgun (WGS) entry which is preliminary data.</text>
</comment>
<keyword evidence="9 12" id="KW-0131">Cell cycle</keyword>
<evidence type="ECO:0000256" key="2">
    <source>
        <dbReference type="ARBA" id="ARBA00013690"/>
    </source>
</evidence>
<keyword evidence="15" id="KW-1185">Reference proteome</keyword>
<keyword evidence="5 12" id="KW-0498">Mitosis</keyword>
<dbReference type="AlphaFoldDB" id="A0AAV6H191"/>
<evidence type="ECO:0000256" key="9">
    <source>
        <dbReference type="ARBA" id="ARBA00023306"/>
    </source>
</evidence>
<keyword evidence="7 13" id="KW-0175">Coiled coil</keyword>
<dbReference type="Proteomes" id="UP000823561">
    <property type="component" value="Chromosome 6"/>
</dbReference>
<evidence type="ECO:0000256" key="10">
    <source>
        <dbReference type="ARBA" id="ARBA00023328"/>
    </source>
</evidence>
<dbReference type="CDD" id="cd11565">
    <property type="entry name" value="RWD_Spc24"/>
    <property type="match status" value="1"/>
</dbReference>
<reference evidence="14" key="1">
    <citation type="submission" date="2020-10" db="EMBL/GenBank/DDBJ databases">
        <title>Chromosome-scale genome assembly of the Allis shad, Alosa alosa.</title>
        <authorList>
            <person name="Margot Z."/>
            <person name="Christophe K."/>
            <person name="Cabau C."/>
            <person name="Louis A."/>
            <person name="Berthelot C."/>
            <person name="Parey E."/>
            <person name="Roest Crollius H."/>
            <person name="Montfort J."/>
            <person name="Robinson-Rechavi M."/>
            <person name="Bucao C."/>
            <person name="Bouchez O."/>
            <person name="Gislard M."/>
            <person name="Lluch J."/>
            <person name="Milhes M."/>
            <person name="Lampietro C."/>
            <person name="Lopez Roques C."/>
            <person name="Donnadieu C."/>
            <person name="Braasch I."/>
            <person name="Desvignes T."/>
            <person name="Postlethwait J."/>
            <person name="Bobe J."/>
            <person name="Guiguen Y."/>
        </authorList>
    </citation>
    <scope>NUCLEOTIDE SEQUENCE</scope>
    <source>
        <strain evidence="14">M-15738</strain>
        <tissue evidence="14">Blood</tissue>
    </source>
</reference>
<name>A0AAV6H191_9TELE</name>
<dbReference type="GO" id="GO:0007059">
    <property type="term" value="P:chromosome segregation"/>
    <property type="evidence" value="ECO:0007669"/>
    <property type="project" value="TreeGrafter"/>
</dbReference>
<keyword evidence="6 12" id="KW-0995">Kinetochore</keyword>
<dbReference type="PANTHER" id="PTHR22142">
    <property type="match status" value="1"/>
</dbReference>
<keyword evidence="10 12" id="KW-0137">Centromere</keyword>
<gene>
    <name evidence="14" type="ORF">AALO_G00082480</name>
</gene>
<evidence type="ECO:0000256" key="1">
    <source>
        <dbReference type="ARBA" id="ARBA00007804"/>
    </source>
</evidence>
<keyword evidence="4 12" id="KW-0132">Cell division</keyword>
<keyword evidence="8 12" id="KW-0539">Nucleus</keyword>
<dbReference type="GO" id="GO:0008017">
    <property type="term" value="F:microtubule binding"/>
    <property type="evidence" value="ECO:0007669"/>
    <property type="project" value="TreeGrafter"/>
</dbReference>
<protein>
    <recommendedName>
        <fullName evidence="2 12">Kinetochore protein Spc24</fullName>
    </recommendedName>
</protein>
<evidence type="ECO:0000256" key="12">
    <source>
        <dbReference type="RuleBase" id="RU368011"/>
    </source>
</evidence>
<comment type="similarity">
    <text evidence="1 12">Belongs to the SPC24 family.</text>
</comment>
<dbReference type="EMBL" id="JADWDJ010000006">
    <property type="protein sequence ID" value="KAG5279872.1"/>
    <property type="molecule type" value="Genomic_DNA"/>
</dbReference>
<evidence type="ECO:0000256" key="7">
    <source>
        <dbReference type="ARBA" id="ARBA00023054"/>
    </source>
</evidence>
<dbReference type="GO" id="GO:0031262">
    <property type="term" value="C:Ndc80 complex"/>
    <property type="evidence" value="ECO:0007669"/>
    <property type="project" value="TreeGrafter"/>
</dbReference>
<dbReference type="GO" id="GO:0005634">
    <property type="term" value="C:nucleus"/>
    <property type="evidence" value="ECO:0007669"/>
    <property type="project" value="UniProtKB-SubCell"/>
</dbReference>
<evidence type="ECO:0000256" key="5">
    <source>
        <dbReference type="ARBA" id="ARBA00022776"/>
    </source>
</evidence>
<comment type="subcellular location">
    <subcellularLocation>
        <location evidence="12">Nucleus</location>
    </subcellularLocation>
    <subcellularLocation>
        <location evidence="12">Chromosome</location>
        <location evidence="12">Centromere</location>
        <location evidence="12">Kinetochore</location>
    </subcellularLocation>
</comment>
<keyword evidence="3 12" id="KW-0158">Chromosome</keyword>
<proteinExistence type="inferred from homology"/>
<evidence type="ECO:0000313" key="14">
    <source>
        <dbReference type="EMBL" id="KAG5279872.1"/>
    </source>
</evidence>
<evidence type="ECO:0000256" key="4">
    <source>
        <dbReference type="ARBA" id="ARBA00022618"/>
    </source>
</evidence>
<evidence type="ECO:0000256" key="11">
    <source>
        <dbReference type="ARBA" id="ARBA00045419"/>
    </source>
</evidence>
<organism evidence="14 15">
    <name type="scientific">Alosa alosa</name>
    <name type="common">allis shad</name>
    <dbReference type="NCBI Taxonomy" id="278164"/>
    <lineage>
        <taxon>Eukaryota</taxon>
        <taxon>Metazoa</taxon>
        <taxon>Chordata</taxon>
        <taxon>Craniata</taxon>
        <taxon>Vertebrata</taxon>
        <taxon>Euteleostomi</taxon>
        <taxon>Actinopterygii</taxon>
        <taxon>Neopterygii</taxon>
        <taxon>Teleostei</taxon>
        <taxon>Clupei</taxon>
        <taxon>Clupeiformes</taxon>
        <taxon>Clupeoidei</taxon>
        <taxon>Clupeidae</taxon>
        <taxon>Alosa</taxon>
    </lineage>
</organism>
<evidence type="ECO:0000256" key="8">
    <source>
        <dbReference type="ARBA" id="ARBA00023242"/>
    </source>
</evidence>
<comment type="function">
    <text evidence="11">Acts as a component of the essential kinetochore-associated NDC80 complex, which is required for chromosome segregation and spindle checkpoint activity. Required for kinetochore integrity and the organization of stable microtubule binding sites in the outer plate of the kinetochore. The NDC80 complex synergistically enhances the affinity of the SKA1 complex for microtubules and may allow the NDC80 complex to track depolymerizing microtubules.</text>
</comment>
<evidence type="ECO:0000256" key="13">
    <source>
        <dbReference type="SAM" id="Coils"/>
    </source>
</evidence>
<evidence type="ECO:0000313" key="15">
    <source>
        <dbReference type="Proteomes" id="UP000823561"/>
    </source>
</evidence>
<dbReference type="GO" id="GO:0051301">
    <property type="term" value="P:cell division"/>
    <property type="evidence" value="ECO:0007669"/>
    <property type="project" value="UniProtKB-UniRule"/>
</dbReference>